<dbReference type="PANTHER" id="PTHR10953">
    <property type="entry name" value="UBIQUITIN-ACTIVATING ENZYME E1"/>
    <property type="match status" value="1"/>
</dbReference>
<dbReference type="InterPro" id="IPR035985">
    <property type="entry name" value="Ubiquitin-activating_enz"/>
</dbReference>
<gene>
    <name evidence="8" type="ORF">KUCA_T00002742001</name>
</gene>
<evidence type="ECO:0000256" key="3">
    <source>
        <dbReference type="ARBA" id="ARBA00006868"/>
    </source>
</evidence>
<comment type="pathway">
    <text evidence="2 6">Protein modification; protein neddylation.</text>
</comment>
<sequence>MTQSVPVATNIGSLVAVLLTQFEPFEISEMDGDNNSRYDRQLRLWAASGQSLLEASHVCLINATSLGCEALKNLVLPDDAKVGAMDLSSNFFLTEADLDCPRASAVLRNLLELNPNVSGNALVCDPVSKLSDIGFWEGFSVVIVCGGHSSTVDSLSDLLWSLKIPFIRLLLSGFYGSIKVNVPEKALTDSHMELKGDLRLDQPWPKLLQHVNAIAFEELDDTEHAHIPPIVIVVKAFQKWKNETKCFPENRKEKEELRLAIGSLQRSTNEQNFDEAVDLARKLTNSKKIVLPLKPYLTMLNDIDWNSNISPFWFYLLALKQFLDQNNGLPPLSGDLPDMASDTKSYIILQRLYREKAEEDFLKFHAILHDLLRELEKSVEEFTDETSRLFCKNSRQVIVQHGTHHQVSKKLENENDDIMKAIYLCLLATTETNHTQKASLEDIERFVKSSCERYTITLSDETLESVSEEVIRTYGSETANIASFMGGIAAQEVLKQLTNQYVPLDNCLVFDGIRSVTSSFEV</sequence>
<dbReference type="Pfam" id="PF00899">
    <property type="entry name" value="ThiF"/>
    <property type="match status" value="1"/>
</dbReference>
<dbReference type="SUPFAM" id="SSF69572">
    <property type="entry name" value="Activating enzymes of the ubiquitin-like proteins"/>
    <property type="match status" value="1"/>
</dbReference>
<evidence type="ECO:0000256" key="4">
    <source>
        <dbReference type="ARBA" id="ARBA00022490"/>
    </source>
</evidence>
<dbReference type="GO" id="GO:0045116">
    <property type="term" value="P:protein neddylation"/>
    <property type="evidence" value="ECO:0007669"/>
    <property type="project" value="UniProtKB-UniRule"/>
</dbReference>
<dbReference type="PIRSF" id="PIRSF039099">
    <property type="entry name" value="APP-BP1"/>
    <property type="match status" value="1"/>
</dbReference>
<accession>W6ML08</accession>
<evidence type="ECO:0000256" key="6">
    <source>
        <dbReference type="PIRNR" id="PIRNR039099"/>
    </source>
</evidence>
<dbReference type="UniPathway" id="UPA00885"/>
<evidence type="ECO:0000313" key="8">
    <source>
        <dbReference type="EMBL" id="CDK26768.1"/>
    </source>
</evidence>
<dbReference type="GO" id="GO:0019781">
    <property type="term" value="F:NEDD8 activating enzyme activity"/>
    <property type="evidence" value="ECO:0007669"/>
    <property type="project" value="UniProtKB-UniRule"/>
</dbReference>
<dbReference type="OrthoDB" id="1708823at2759"/>
<reference evidence="8" key="2">
    <citation type="submission" date="2014-02" db="EMBL/GenBank/DDBJ databases">
        <title>Complete DNA sequence of /Kuraishia capsulata/ illustrates novel genomic features among budding yeasts (/Saccharomycotina/).</title>
        <authorList>
            <person name="Morales L."/>
            <person name="Noel B."/>
            <person name="Porcel B."/>
            <person name="Marcet-Houben M."/>
            <person name="Hullo M-F."/>
            <person name="Sacerdot C."/>
            <person name="Tekaia F."/>
            <person name="Leh-Louis V."/>
            <person name="Despons L."/>
            <person name="Khanna V."/>
            <person name="Aury J-M."/>
            <person name="Barbe V."/>
            <person name="Couloux A."/>
            <person name="Labadie K."/>
            <person name="Pelletier E."/>
            <person name="Souciet J-L."/>
            <person name="Boekhout T."/>
            <person name="Gabaldon T."/>
            <person name="Wincker P."/>
            <person name="Dujon B."/>
        </authorList>
    </citation>
    <scope>NUCLEOTIDE SEQUENCE</scope>
    <source>
        <strain evidence="8">CBS 1993</strain>
    </source>
</reference>
<dbReference type="InterPro" id="IPR030667">
    <property type="entry name" value="APP-BP1"/>
</dbReference>
<evidence type="ECO:0000259" key="7">
    <source>
        <dbReference type="Pfam" id="PF00899"/>
    </source>
</evidence>
<proteinExistence type="inferred from homology"/>
<dbReference type="AlphaFoldDB" id="W6ML08"/>
<dbReference type="EMBL" id="HG793127">
    <property type="protein sequence ID" value="CDK26768.1"/>
    <property type="molecule type" value="Genomic_DNA"/>
</dbReference>
<keyword evidence="5 6" id="KW-0833">Ubl conjugation pathway</keyword>
<comment type="function">
    <text evidence="6">Regulatory subunit of the dimeric UBA3-ULA1 E1 enzyme.</text>
</comment>
<evidence type="ECO:0000256" key="5">
    <source>
        <dbReference type="ARBA" id="ARBA00022786"/>
    </source>
</evidence>
<protein>
    <recommendedName>
        <fullName evidence="6">NEDD8-activating enzyme E1 regulatory subunit</fullName>
    </recommendedName>
</protein>
<dbReference type="GeneID" id="34520155"/>
<dbReference type="RefSeq" id="XP_022458767.1">
    <property type="nucleotide sequence ID" value="XM_022603021.1"/>
</dbReference>
<dbReference type="Proteomes" id="UP000019384">
    <property type="component" value="Unassembled WGS sequence"/>
</dbReference>
<keyword evidence="4" id="KW-0963">Cytoplasm</keyword>
<comment type="similarity">
    <text evidence="3 6">Belongs to the ubiquitin-activating E1 family. ULA1 subfamily.</text>
</comment>
<dbReference type="PANTHER" id="PTHR10953:SF29">
    <property type="entry name" value="NEDD8-ACTIVATING ENZYME E1 REGULATORY SUBUNIT"/>
    <property type="match status" value="1"/>
</dbReference>
<name>W6ML08_9ASCO</name>
<dbReference type="STRING" id="1382522.W6ML08"/>
<feature type="domain" description="THIF-type NAD/FAD binding fold" evidence="7">
    <location>
        <begin position="38"/>
        <end position="515"/>
    </location>
</feature>
<keyword evidence="9" id="KW-1185">Reference proteome</keyword>
<dbReference type="Gene3D" id="3.40.50.720">
    <property type="entry name" value="NAD(P)-binding Rossmann-like Domain"/>
    <property type="match status" value="2"/>
</dbReference>
<dbReference type="HOGENOM" id="CLU_019618_2_1_1"/>
<evidence type="ECO:0000256" key="1">
    <source>
        <dbReference type="ARBA" id="ARBA00004496"/>
    </source>
</evidence>
<dbReference type="InterPro" id="IPR045886">
    <property type="entry name" value="ThiF/MoeB/HesA"/>
</dbReference>
<reference evidence="8" key="1">
    <citation type="submission" date="2013-12" db="EMBL/GenBank/DDBJ databases">
        <authorList>
            <person name="Genoscope - CEA"/>
        </authorList>
    </citation>
    <scope>NUCLEOTIDE SEQUENCE</scope>
    <source>
        <strain evidence="8">CBS 1993</strain>
    </source>
</reference>
<dbReference type="InterPro" id="IPR000594">
    <property type="entry name" value="ThiF_NAD_FAD-bd"/>
</dbReference>
<evidence type="ECO:0000313" key="9">
    <source>
        <dbReference type="Proteomes" id="UP000019384"/>
    </source>
</evidence>
<evidence type="ECO:0000256" key="2">
    <source>
        <dbReference type="ARBA" id="ARBA00005032"/>
    </source>
</evidence>
<dbReference type="GO" id="GO:0005737">
    <property type="term" value="C:cytoplasm"/>
    <property type="evidence" value="ECO:0007669"/>
    <property type="project" value="UniProtKB-SubCell"/>
</dbReference>
<comment type="subcellular location">
    <subcellularLocation>
        <location evidence="1">Cytoplasm</location>
    </subcellularLocation>
</comment>
<organism evidence="8 9">
    <name type="scientific">Kuraishia capsulata CBS 1993</name>
    <dbReference type="NCBI Taxonomy" id="1382522"/>
    <lineage>
        <taxon>Eukaryota</taxon>
        <taxon>Fungi</taxon>
        <taxon>Dikarya</taxon>
        <taxon>Ascomycota</taxon>
        <taxon>Saccharomycotina</taxon>
        <taxon>Pichiomycetes</taxon>
        <taxon>Pichiales</taxon>
        <taxon>Pichiaceae</taxon>
        <taxon>Kuraishia</taxon>
    </lineage>
</organism>